<feature type="non-terminal residue" evidence="2">
    <location>
        <position position="1"/>
    </location>
</feature>
<sequence length="139" mass="15880">WLATDLPPRPRERARFMNLRLEHRLAVLRTRLAAESQLKTPILPGIPAPPSARRTARISVKYYSMNLAERDGPSSIPPTNYSPIEIDSDSEIEAQPEDTNVELVDMEEEPEEESEEDPEEDPEEEPEEENQGEEQSDEI</sequence>
<reference evidence="2 3" key="1">
    <citation type="journal article" date="2023" name="Plants (Basel)">
        <title>Bridging the Gap: Combining Genomics and Transcriptomics Approaches to Understand Stylosanthes scabra, an Orphan Legume from the Brazilian Caatinga.</title>
        <authorList>
            <person name="Ferreira-Neto J.R.C."/>
            <person name="da Silva M.D."/>
            <person name="Binneck E."/>
            <person name="de Melo N.F."/>
            <person name="da Silva R.H."/>
            <person name="de Melo A.L.T.M."/>
            <person name="Pandolfi V."/>
            <person name="Bustamante F.O."/>
            <person name="Brasileiro-Vidal A.C."/>
            <person name="Benko-Iseppon A.M."/>
        </authorList>
    </citation>
    <scope>NUCLEOTIDE SEQUENCE [LARGE SCALE GENOMIC DNA]</scope>
    <source>
        <tissue evidence="2">Leaves</tissue>
    </source>
</reference>
<name>A0ABU6TZ06_9FABA</name>
<feature type="compositionally biased region" description="Acidic residues" evidence="1">
    <location>
        <begin position="86"/>
        <end position="139"/>
    </location>
</feature>
<keyword evidence="3" id="KW-1185">Reference proteome</keyword>
<organism evidence="2 3">
    <name type="scientific">Stylosanthes scabra</name>
    <dbReference type="NCBI Taxonomy" id="79078"/>
    <lineage>
        <taxon>Eukaryota</taxon>
        <taxon>Viridiplantae</taxon>
        <taxon>Streptophyta</taxon>
        <taxon>Embryophyta</taxon>
        <taxon>Tracheophyta</taxon>
        <taxon>Spermatophyta</taxon>
        <taxon>Magnoliopsida</taxon>
        <taxon>eudicotyledons</taxon>
        <taxon>Gunneridae</taxon>
        <taxon>Pentapetalae</taxon>
        <taxon>rosids</taxon>
        <taxon>fabids</taxon>
        <taxon>Fabales</taxon>
        <taxon>Fabaceae</taxon>
        <taxon>Papilionoideae</taxon>
        <taxon>50 kb inversion clade</taxon>
        <taxon>dalbergioids sensu lato</taxon>
        <taxon>Dalbergieae</taxon>
        <taxon>Pterocarpus clade</taxon>
        <taxon>Stylosanthes</taxon>
    </lineage>
</organism>
<proteinExistence type="predicted"/>
<protein>
    <submittedName>
        <fullName evidence="2">Uncharacterized protein</fullName>
    </submittedName>
</protein>
<evidence type="ECO:0000313" key="2">
    <source>
        <dbReference type="EMBL" id="MED6153248.1"/>
    </source>
</evidence>
<evidence type="ECO:0000313" key="3">
    <source>
        <dbReference type="Proteomes" id="UP001341840"/>
    </source>
</evidence>
<dbReference type="Proteomes" id="UP001341840">
    <property type="component" value="Unassembled WGS sequence"/>
</dbReference>
<dbReference type="EMBL" id="JASCZI010093371">
    <property type="protein sequence ID" value="MED6153248.1"/>
    <property type="molecule type" value="Genomic_DNA"/>
</dbReference>
<gene>
    <name evidence="2" type="ORF">PIB30_100054</name>
</gene>
<feature type="region of interest" description="Disordered" evidence="1">
    <location>
        <begin position="68"/>
        <end position="139"/>
    </location>
</feature>
<evidence type="ECO:0000256" key="1">
    <source>
        <dbReference type="SAM" id="MobiDB-lite"/>
    </source>
</evidence>
<accession>A0ABU6TZ06</accession>
<comment type="caution">
    <text evidence="2">The sequence shown here is derived from an EMBL/GenBank/DDBJ whole genome shotgun (WGS) entry which is preliminary data.</text>
</comment>